<dbReference type="GeneID" id="3501567"/>
<dbReference type="RefSeq" id="XP_764994.1">
    <property type="nucleotide sequence ID" value="XM_759901.1"/>
</dbReference>
<evidence type="ECO:0000313" key="1">
    <source>
        <dbReference type="EMBL" id="EAN32711.1"/>
    </source>
</evidence>
<dbReference type="VEuPathDB" id="PiroplasmaDB:TpMuguga_02g00428"/>
<dbReference type="eggNOG" id="ENOG502T1UW">
    <property type="taxonomic scope" value="Eukaryota"/>
</dbReference>
<dbReference type="AlphaFoldDB" id="Q4N562"/>
<sequence length="243" mass="27445">MLKKTIPKPNRKKITAKSVHNNFKINFFSQNIELASGLEDEPPEKPKPGRKKLIKSAESRKDDLVSILKKKGEYPKIRSDSERFYQKLTDITTSDDFSQLLVFNQNHLKSIIPNTTDVTTENVTEYYPVLNNTPTSTYGFVLVSPKSKFGPLENLGEGSLVFTFLQLEEKNVYFESLNASKLGRSACSLYSQALVIPNDIFIIYNESSKVTAQIFVVLSKVKWSNADQVKRGKTIPLSQIKSS</sequence>
<accession>Q4N562</accession>
<dbReference type="InParanoid" id="Q4N562"/>
<organism evidence="1 2">
    <name type="scientific">Theileria parva</name>
    <name type="common">East coast fever infection agent</name>
    <dbReference type="NCBI Taxonomy" id="5875"/>
    <lineage>
        <taxon>Eukaryota</taxon>
        <taxon>Sar</taxon>
        <taxon>Alveolata</taxon>
        <taxon>Apicomplexa</taxon>
        <taxon>Aconoidasida</taxon>
        <taxon>Piroplasmida</taxon>
        <taxon>Theileriidae</taxon>
        <taxon>Theileria</taxon>
    </lineage>
</organism>
<evidence type="ECO:0000313" key="2">
    <source>
        <dbReference type="Proteomes" id="UP000001949"/>
    </source>
</evidence>
<protein>
    <submittedName>
        <fullName evidence="1">Uncharacterized protein</fullName>
    </submittedName>
</protein>
<proteinExistence type="predicted"/>
<keyword evidence="2" id="KW-1185">Reference proteome</keyword>
<comment type="caution">
    <text evidence="1">The sequence shown here is derived from an EMBL/GenBank/DDBJ whole genome shotgun (WGS) entry which is preliminary data.</text>
</comment>
<dbReference type="KEGG" id="tpv:TP02_0428"/>
<dbReference type="EMBL" id="AAGK01000002">
    <property type="protein sequence ID" value="EAN32711.1"/>
    <property type="molecule type" value="Genomic_DNA"/>
</dbReference>
<dbReference type="Proteomes" id="UP000001949">
    <property type="component" value="Unassembled WGS sequence"/>
</dbReference>
<reference evidence="1 2" key="1">
    <citation type="journal article" date="2005" name="Science">
        <title>Genome sequence of Theileria parva, a bovine pathogen that transforms lymphocytes.</title>
        <authorList>
            <person name="Gardner M.J."/>
            <person name="Bishop R."/>
            <person name="Shah T."/>
            <person name="de Villiers E.P."/>
            <person name="Carlton J.M."/>
            <person name="Hall N."/>
            <person name="Ren Q."/>
            <person name="Paulsen I.T."/>
            <person name="Pain A."/>
            <person name="Berriman M."/>
            <person name="Wilson R.J.M."/>
            <person name="Sato S."/>
            <person name="Ralph S.A."/>
            <person name="Mann D.J."/>
            <person name="Xiong Z."/>
            <person name="Shallom S.J."/>
            <person name="Weidman J."/>
            <person name="Jiang L."/>
            <person name="Lynn J."/>
            <person name="Weaver B."/>
            <person name="Shoaibi A."/>
            <person name="Domingo A.R."/>
            <person name="Wasawo D."/>
            <person name="Crabtree J."/>
            <person name="Wortman J.R."/>
            <person name="Haas B."/>
            <person name="Angiuoli S.V."/>
            <person name="Creasy T.H."/>
            <person name="Lu C."/>
            <person name="Suh B."/>
            <person name="Silva J.C."/>
            <person name="Utterback T.R."/>
            <person name="Feldblyum T.V."/>
            <person name="Pertea M."/>
            <person name="Allen J."/>
            <person name="Nierman W.C."/>
            <person name="Taracha E.L.N."/>
            <person name="Salzberg S.L."/>
            <person name="White O.R."/>
            <person name="Fitzhugh H.A."/>
            <person name="Morzaria S."/>
            <person name="Venter J.C."/>
            <person name="Fraser C.M."/>
            <person name="Nene V."/>
        </authorList>
    </citation>
    <scope>NUCLEOTIDE SEQUENCE [LARGE SCALE GENOMIC DNA]</scope>
    <source>
        <strain evidence="1 2">Muguga</strain>
    </source>
</reference>
<gene>
    <name evidence="1" type="ordered locus">TP02_0428</name>
</gene>
<name>Q4N562_THEPA</name>
<dbReference type="OMA" id="VIPNDIF"/>